<keyword evidence="2" id="KW-1185">Reference proteome</keyword>
<comment type="caution">
    <text evidence="1">The sequence shown here is derived from an EMBL/GenBank/DDBJ whole genome shotgun (WGS) entry which is preliminary data.</text>
</comment>
<name>A0A7K1GH97_9FLAO</name>
<dbReference type="OrthoDB" id="1436659at2"/>
<evidence type="ECO:0000313" key="2">
    <source>
        <dbReference type="Proteomes" id="UP000488936"/>
    </source>
</evidence>
<evidence type="ECO:0000313" key="1">
    <source>
        <dbReference type="EMBL" id="MTH28397.1"/>
    </source>
</evidence>
<dbReference type="RefSeq" id="WP_155034387.1">
    <property type="nucleotide sequence ID" value="NZ_JBHTIG010000060.1"/>
</dbReference>
<accession>A0A7K1GH97</accession>
<dbReference type="AlphaFoldDB" id="A0A7K1GH97"/>
<gene>
    <name evidence="1" type="ORF">GJV77_00455</name>
</gene>
<dbReference type="Proteomes" id="UP000488936">
    <property type="component" value="Unassembled WGS sequence"/>
</dbReference>
<dbReference type="EMBL" id="WMJY01000001">
    <property type="protein sequence ID" value="MTH28397.1"/>
    <property type="molecule type" value="Genomic_DNA"/>
</dbReference>
<proteinExistence type="predicted"/>
<reference evidence="1 2" key="1">
    <citation type="journal article" date="2006" name="Int. J. Syst. Evol. Microbiol.">
        <title>Myroides pelagicus sp. nov., isolated from seawater in Thailand.</title>
        <authorList>
            <person name="Yoon J."/>
            <person name="Maneerat S."/>
            <person name="Kawai F."/>
            <person name="Yokota A."/>
        </authorList>
    </citation>
    <scope>NUCLEOTIDE SEQUENCE [LARGE SCALE GENOMIC DNA]</scope>
    <source>
        <strain evidence="1 2">SM1T</strain>
    </source>
</reference>
<sequence length="488" mass="55621">MIQKQSIRIEYKPLSTSDSATTLSGNQRQTYDVNTGYFHPDRRLDPLTLLVTCEVLDPHNLVSGVVNSALTDVMWKINGDVISSTNAQFKIGQNEEKGKLTIYKNISDSDDTTIEFEAKYMEPKSKRVAKFQRSFSLITVTEAVAQAELKLTAPIGSVQFPFVNQKGLVLQADLMRSAKKVPAAYYWKRDGVELDEKTDRLVVTDASKAGNVFQVEVADCTEKFNELVSEKVEADAEVVEWRGLLSGEGENLIIRKSELKNYWVDSYGYIVVSTGHATTDYIEVLPGSKYWFTKITNTEDSYFRWAWYDKDKNYLGRKPNPEDIFSYIVPSYVKYLRISYPMQSSPKFEKGDTATNWSPSKLDLQELITQKTAYYAEQTSLPQGYRPSIKPDTLYKSEKLLKKSYGDYDVEIHYPEVVNPDTDFVQFEAVFNNNKGVIENASDFFTIGWWKKADGTYEYKGLKIKVPFSKIEAFIASGKGVEYEIIEL</sequence>
<protein>
    <submittedName>
        <fullName evidence="1">Uncharacterized protein</fullName>
    </submittedName>
</protein>
<organism evidence="1 2">
    <name type="scientific">Myroides pelagicus</name>
    <dbReference type="NCBI Taxonomy" id="270914"/>
    <lineage>
        <taxon>Bacteria</taxon>
        <taxon>Pseudomonadati</taxon>
        <taxon>Bacteroidota</taxon>
        <taxon>Flavobacteriia</taxon>
        <taxon>Flavobacteriales</taxon>
        <taxon>Flavobacteriaceae</taxon>
        <taxon>Myroides</taxon>
    </lineage>
</organism>